<dbReference type="InterPro" id="IPR048121">
    <property type="entry name" value="Tannase_A"/>
</dbReference>
<name>A0AB38A5N2_9ACTN</name>
<sequence length="610" mass="65819">MSVSTNVSRRGFLALTSASALAALSACAKAKSKPSQQTSADTRDLNKYADLAIKMDAWNYDETNDVWWQNGLQYCLTPATKTYERLAIYVPGPFFKGEKNGKTYTCTLDTEAQVGNFKASEAPVVMPLNPVSFTGQSAPTAYSFDGLAPYLSAGFIYVYAGFRGRNNGYDSDANATFVGGAPWSVVDLKAAIRYLRYNAESLPGNLEKIVPFGAGSSGAMACILGATGNSNLYDDYLETLGAASYDAKGNNLSDGVYAVRAWSPTLVSLGCDGAYEWYCGQYSQENTRAEGTWTAALSGDLSRAFAENLNSLGLTNEGNALTLENTAGGIYADGSYYRYLLGLVEDAASAFLSTATFPYTPSNTALRLGGFPGDGNLKTDEANVIAKAAAGDDDSKVASVTYSTRNDYIKALNTSYTWIRFNELTSKATITDLGAFISHVRAASEDVCAYDGITHVTAFNQLFGNADSDALHFDGMVLSKLTENQNSYEQLTGWDAEIIETWKSNLEQTDALKSTTVQRMQMSDPLYYLSGNYEGFGKAKVAPYWAIQTGLFQNNVNFTSEANLAAALKAYDGVKQVTLTPVWGEGLSMNELGSDPIESFIAWVNADFEK</sequence>
<dbReference type="InterPro" id="IPR006311">
    <property type="entry name" value="TAT_signal"/>
</dbReference>
<evidence type="ECO:0000313" key="3">
    <source>
        <dbReference type="EMBL" id="SEB53732.1"/>
    </source>
</evidence>
<organism evidence="3 4">
    <name type="scientific">Atopobium minutum</name>
    <dbReference type="NCBI Taxonomy" id="1381"/>
    <lineage>
        <taxon>Bacteria</taxon>
        <taxon>Bacillati</taxon>
        <taxon>Actinomycetota</taxon>
        <taxon>Coriobacteriia</taxon>
        <taxon>Coriobacteriales</taxon>
        <taxon>Atopobiaceae</taxon>
        <taxon>Atopobium</taxon>
    </lineage>
</organism>
<feature type="signal peptide" evidence="1">
    <location>
        <begin position="1"/>
        <end position="22"/>
    </location>
</feature>
<dbReference type="NCBIfam" id="NF041555">
    <property type="entry name" value="tannase_A"/>
    <property type="match status" value="1"/>
</dbReference>
<dbReference type="Gene3D" id="3.40.50.1820">
    <property type="entry name" value="alpha/beta hydrolase"/>
    <property type="match status" value="1"/>
</dbReference>
<dbReference type="InterPro" id="IPR049492">
    <property type="entry name" value="BD-FAE-like_dom"/>
</dbReference>
<dbReference type="Proteomes" id="UP000183687">
    <property type="component" value="Unassembled WGS sequence"/>
</dbReference>
<comment type="caution">
    <text evidence="3">The sequence shown here is derived from an EMBL/GenBank/DDBJ whole genome shotgun (WGS) entry which is preliminary data.</text>
</comment>
<dbReference type="InterPro" id="IPR029058">
    <property type="entry name" value="AB_hydrolase_fold"/>
</dbReference>
<accession>A0AB38A5N2</accession>
<proteinExistence type="predicted"/>
<reference evidence="3 4" key="1">
    <citation type="submission" date="2016-10" db="EMBL/GenBank/DDBJ databases">
        <authorList>
            <person name="Varghese N."/>
            <person name="Submissions S."/>
        </authorList>
    </citation>
    <scope>NUCLEOTIDE SEQUENCE [LARGE SCALE GENOMIC DNA]</scope>
    <source>
        <strain evidence="3 4">DSM 20586</strain>
    </source>
</reference>
<gene>
    <name evidence="3" type="ORF">SAMN04489746_0536</name>
</gene>
<protein>
    <recommendedName>
        <fullName evidence="2">BD-FAE-like domain-containing protein</fullName>
    </recommendedName>
</protein>
<feature type="domain" description="BD-FAE-like" evidence="2">
    <location>
        <begin position="181"/>
        <end position="240"/>
    </location>
</feature>
<keyword evidence="1" id="KW-0732">Signal</keyword>
<dbReference type="PROSITE" id="PS51318">
    <property type="entry name" value="TAT"/>
    <property type="match status" value="1"/>
</dbReference>
<feature type="chain" id="PRO_5044213027" description="BD-FAE-like domain-containing protein" evidence="1">
    <location>
        <begin position="23"/>
        <end position="610"/>
    </location>
</feature>
<evidence type="ECO:0000259" key="2">
    <source>
        <dbReference type="Pfam" id="PF20434"/>
    </source>
</evidence>
<evidence type="ECO:0000313" key="4">
    <source>
        <dbReference type="Proteomes" id="UP000183687"/>
    </source>
</evidence>
<evidence type="ECO:0000256" key="1">
    <source>
        <dbReference type="SAM" id="SignalP"/>
    </source>
</evidence>
<dbReference type="SUPFAM" id="SSF53474">
    <property type="entry name" value="alpha/beta-Hydrolases"/>
    <property type="match status" value="1"/>
</dbReference>
<dbReference type="EMBL" id="FNSH01000001">
    <property type="protein sequence ID" value="SEB53732.1"/>
    <property type="molecule type" value="Genomic_DNA"/>
</dbReference>
<dbReference type="AlphaFoldDB" id="A0AB38A5N2"/>
<dbReference type="Pfam" id="PF20434">
    <property type="entry name" value="BD-FAE"/>
    <property type="match status" value="1"/>
</dbReference>
<dbReference type="RefSeq" id="WP_021736192.1">
    <property type="nucleotide sequence ID" value="NZ_CALJSN010000006.1"/>
</dbReference>